<protein>
    <submittedName>
        <fullName evidence="4">Brct domain containing protein</fullName>
    </submittedName>
</protein>
<evidence type="ECO:0000259" key="3">
    <source>
        <dbReference type="PROSITE" id="PS50853"/>
    </source>
</evidence>
<dbReference type="InterPro" id="IPR031669">
    <property type="entry name" value="Fn3_2"/>
</dbReference>
<dbReference type="InterPro" id="IPR036420">
    <property type="entry name" value="BRCT_dom_sf"/>
</dbReference>
<dbReference type="CDD" id="cd00063">
    <property type="entry name" value="FN3"/>
    <property type="match status" value="1"/>
</dbReference>
<feature type="domain" description="BRCT" evidence="2">
    <location>
        <begin position="163"/>
        <end position="251"/>
    </location>
</feature>
<dbReference type="InterPro" id="IPR031673">
    <property type="entry name" value="Chs5_N"/>
</dbReference>
<name>A0A168CBI4_9EURO</name>
<dbReference type="OrthoDB" id="245697at2759"/>
<feature type="domain" description="Fibronectin type-III" evidence="3">
    <location>
        <begin position="75"/>
        <end position="169"/>
    </location>
</feature>
<dbReference type="InterPro" id="IPR013783">
    <property type="entry name" value="Ig-like_fold"/>
</dbReference>
<dbReference type="GO" id="GO:0006893">
    <property type="term" value="P:Golgi to plasma membrane transport"/>
    <property type="evidence" value="ECO:0007669"/>
    <property type="project" value="TreeGrafter"/>
</dbReference>
<keyword evidence="5" id="KW-1185">Reference proteome</keyword>
<dbReference type="Pfam" id="PF12738">
    <property type="entry name" value="PTCB-BRCT"/>
    <property type="match status" value="1"/>
</dbReference>
<dbReference type="PANTHER" id="PTHR47351:SF1">
    <property type="entry name" value="CHITIN BIOSYNTHESIS PROTEIN CHS5"/>
    <property type="match status" value="1"/>
</dbReference>
<dbReference type="InterPro" id="IPR001357">
    <property type="entry name" value="BRCT_dom"/>
</dbReference>
<dbReference type="Proteomes" id="UP000242877">
    <property type="component" value="Unassembled WGS sequence"/>
</dbReference>
<feature type="compositionally biased region" description="Low complexity" evidence="1">
    <location>
        <begin position="304"/>
        <end position="314"/>
    </location>
</feature>
<feature type="compositionally biased region" description="Polar residues" evidence="1">
    <location>
        <begin position="425"/>
        <end position="438"/>
    </location>
</feature>
<dbReference type="Pfam" id="PF16893">
    <property type="entry name" value="fn3_2"/>
    <property type="match status" value="1"/>
</dbReference>
<dbReference type="InterPro" id="IPR003961">
    <property type="entry name" value="FN3_dom"/>
</dbReference>
<dbReference type="SMART" id="SM00292">
    <property type="entry name" value="BRCT"/>
    <property type="match status" value="1"/>
</dbReference>
<dbReference type="SUPFAM" id="SSF49265">
    <property type="entry name" value="Fibronectin type III"/>
    <property type="match status" value="1"/>
</dbReference>
<dbReference type="FunFam" id="2.60.40.10:FF:000453">
    <property type="entry name" value="Chitin biosynthesis protein CHS5"/>
    <property type="match status" value="1"/>
</dbReference>
<feature type="compositionally biased region" description="Pro residues" evidence="1">
    <location>
        <begin position="315"/>
        <end position="324"/>
    </location>
</feature>
<dbReference type="CDD" id="cd17742">
    <property type="entry name" value="BRCT_CHS5_like"/>
    <property type="match status" value="1"/>
</dbReference>
<organism evidence="4 5">
    <name type="scientific">Ascosphaera apis ARSEF 7405</name>
    <dbReference type="NCBI Taxonomy" id="392613"/>
    <lineage>
        <taxon>Eukaryota</taxon>
        <taxon>Fungi</taxon>
        <taxon>Dikarya</taxon>
        <taxon>Ascomycota</taxon>
        <taxon>Pezizomycotina</taxon>
        <taxon>Eurotiomycetes</taxon>
        <taxon>Eurotiomycetidae</taxon>
        <taxon>Onygenales</taxon>
        <taxon>Ascosphaeraceae</taxon>
        <taxon>Ascosphaera</taxon>
    </lineage>
</organism>
<sequence>MLVSLTVGKVDAGVAVLLTEDNRLIEFPSVLLPRNITSGSIVNINVSRNFAAEEASVASFKRLQDSILTKYGLHSPTAPVLRLRNATQTSIVLSWDPINLATASLRSLALYRNDSKAGNIPRPFEMQSTKISGLAIDTEYTFHLVLRTSAGTYSSQKLKCRTHKMTDLSGITVTPGTMPPAVRVSLGQALERIGGKLVDNVRIDTTHFVCTEPGGEKWEKAVKQNIPVVRPEWVDGCEREGTIVGVRGYYLDADPKMRQIGPNVRRQSSMTTTTTTPNSQTESPLPPTPKDTNGPAKRGGSVGNIGNNIVAQKPQEPPKPPPTTDKPENTEQKQETPAQPPSTNATADIPSPPPKPKDADAEQPSHPTEAESDPAPPTSSSDGPVNGINGKEQSPYAEDKPDVQTPSSPPAPNKDEPESKEATVNAVNGTNGTMNHESSPGKAQYRREQTGSEGENLEEVPL</sequence>
<dbReference type="Pfam" id="PF16892">
    <property type="entry name" value="CHS5_N"/>
    <property type="match status" value="1"/>
</dbReference>
<evidence type="ECO:0000259" key="2">
    <source>
        <dbReference type="PROSITE" id="PS50172"/>
    </source>
</evidence>
<comment type="caution">
    <text evidence="4">The sequence shown here is derived from an EMBL/GenBank/DDBJ whole genome shotgun (WGS) entry which is preliminary data.</text>
</comment>
<dbReference type="CDD" id="cd13945">
    <property type="entry name" value="Chs5_N"/>
    <property type="match status" value="1"/>
</dbReference>
<dbReference type="GO" id="GO:0000747">
    <property type="term" value="P:conjugation with cellular fusion"/>
    <property type="evidence" value="ECO:0007669"/>
    <property type="project" value="TreeGrafter"/>
</dbReference>
<dbReference type="Gene3D" id="6.20.120.50">
    <property type="match status" value="1"/>
</dbReference>
<dbReference type="Gene3D" id="2.60.40.10">
    <property type="entry name" value="Immunoglobulins"/>
    <property type="match status" value="1"/>
</dbReference>
<dbReference type="GO" id="GO:0046983">
    <property type="term" value="F:protein dimerization activity"/>
    <property type="evidence" value="ECO:0007669"/>
    <property type="project" value="InterPro"/>
</dbReference>
<feature type="region of interest" description="Disordered" evidence="1">
    <location>
        <begin position="258"/>
        <end position="462"/>
    </location>
</feature>
<accession>A0A168CBI4</accession>
<proteinExistence type="predicted"/>
<dbReference type="GO" id="GO:0005802">
    <property type="term" value="C:trans-Golgi network"/>
    <property type="evidence" value="ECO:0007669"/>
    <property type="project" value="TreeGrafter"/>
</dbReference>
<dbReference type="GO" id="GO:0034044">
    <property type="term" value="C:exomer complex"/>
    <property type="evidence" value="ECO:0007669"/>
    <property type="project" value="TreeGrafter"/>
</dbReference>
<gene>
    <name evidence="4" type="ORF">AAP_01159</name>
</gene>
<dbReference type="PROSITE" id="PS50172">
    <property type="entry name" value="BRCT"/>
    <property type="match status" value="1"/>
</dbReference>
<dbReference type="InterPro" id="IPR052827">
    <property type="entry name" value="CHS_Export/Cell_Fusion_Reg"/>
</dbReference>
<dbReference type="InterPro" id="IPR036116">
    <property type="entry name" value="FN3_sf"/>
</dbReference>
<evidence type="ECO:0000256" key="1">
    <source>
        <dbReference type="SAM" id="MobiDB-lite"/>
    </source>
</evidence>
<dbReference type="PROSITE" id="PS50853">
    <property type="entry name" value="FN3"/>
    <property type="match status" value="1"/>
</dbReference>
<dbReference type="AlphaFoldDB" id="A0A168CBI4"/>
<reference evidence="4 5" key="1">
    <citation type="journal article" date="2016" name="Genome Biol. Evol.">
        <title>Divergent and convergent evolution of fungal pathogenicity.</title>
        <authorList>
            <person name="Shang Y."/>
            <person name="Xiao G."/>
            <person name="Zheng P."/>
            <person name="Cen K."/>
            <person name="Zhan S."/>
            <person name="Wang C."/>
        </authorList>
    </citation>
    <scope>NUCLEOTIDE SEQUENCE [LARGE SCALE GENOMIC DNA]</scope>
    <source>
        <strain evidence="4 5">ARSEF 7405</strain>
    </source>
</reference>
<dbReference type="Gene3D" id="3.40.50.10190">
    <property type="entry name" value="BRCT domain"/>
    <property type="match status" value="1"/>
</dbReference>
<dbReference type="VEuPathDB" id="FungiDB:AAP_01159"/>
<feature type="compositionally biased region" description="Polar residues" evidence="1">
    <location>
        <begin position="335"/>
        <end position="346"/>
    </location>
</feature>
<dbReference type="EMBL" id="AZGZ01000003">
    <property type="protein sequence ID" value="KZZ96386.1"/>
    <property type="molecule type" value="Genomic_DNA"/>
</dbReference>
<evidence type="ECO:0000313" key="5">
    <source>
        <dbReference type="Proteomes" id="UP000242877"/>
    </source>
</evidence>
<dbReference type="PANTHER" id="PTHR47351">
    <property type="entry name" value="CHITIN BIOSYNTHESIS PROTEIN CHS5"/>
    <property type="match status" value="1"/>
</dbReference>
<feature type="compositionally biased region" description="Basic and acidic residues" evidence="1">
    <location>
        <begin position="325"/>
        <end position="334"/>
    </location>
</feature>
<dbReference type="SUPFAM" id="SSF52113">
    <property type="entry name" value="BRCT domain"/>
    <property type="match status" value="1"/>
</dbReference>
<evidence type="ECO:0000313" key="4">
    <source>
        <dbReference type="EMBL" id="KZZ96386.1"/>
    </source>
</evidence>